<dbReference type="SUPFAM" id="SSF90209">
    <property type="entry name" value="Ran binding protein zinc finger-like"/>
    <property type="match status" value="1"/>
</dbReference>
<dbReference type="InterPro" id="IPR001876">
    <property type="entry name" value="Znf_RanBP2"/>
</dbReference>
<keyword evidence="3" id="KW-0862">Zinc</keyword>
<evidence type="ECO:0000256" key="1">
    <source>
        <dbReference type="ARBA" id="ARBA00022723"/>
    </source>
</evidence>
<dbReference type="Gene3D" id="4.10.1060.10">
    <property type="entry name" value="Zinc finger, RanBP2-type"/>
    <property type="match status" value="1"/>
</dbReference>
<reference evidence="6" key="1">
    <citation type="submission" date="2023-06" db="EMBL/GenBank/DDBJ databases">
        <title>Survivors Of The Sea: Transcriptome response of Skeletonema marinoi to long-term dormancy.</title>
        <authorList>
            <person name="Pinder M.I.M."/>
            <person name="Kourtchenko O."/>
            <person name="Robertson E.K."/>
            <person name="Larsson T."/>
            <person name="Maumus F."/>
            <person name="Osuna-Cruz C.M."/>
            <person name="Vancaester E."/>
            <person name="Stenow R."/>
            <person name="Vandepoele K."/>
            <person name="Ploug H."/>
            <person name="Bruchert V."/>
            <person name="Godhe A."/>
            <person name="Topel M."/>
        </authorList>
    </citation>
    <scope>NUCLEOTIDE SEQUENCE</scope>
    <source>
        <strain evidence="6">R05AC</strain>
    </source>
</reference>
<organism evidence="6 7">
    <name type="scientific">Skeletonema marinoi</name>
    <dbReference type="NCBI Taxonomy" id="267567"/>
    <lineage>
        <taxon>Eukaryota</taxon>
        <taxon>Sar</taxon>
        <taxon>Stramenopiles</taxon>
        <taxon>Ochrophyta</taxon>
        <taxon>Bacillariophyta</taxon>
        <taxon>Coscinodiscophyceae</taxon>
        <taxon>Thalassiosirophycidae</taxon>
        <taxon>Thalassiosirales</taxon>
        <taxon>Skeletonemataceae</taxon>
        <taxon>Skeletonema</taxon>
        <taxon>Skeletonema marinoi-dohrnii complex</taxon>
    </lineage>
</organism>
<sequence>MARTKNSTKCDRPKHKPRVVKASLVSKKKKTLYKRGEVVNFSELTHKVRCGSYEGSKGKLLSKDSDGNVAFLLLINARGRTMKEAKEITLSENELADVNSADMLSLVSADGEEEEDRTLLAFEKTKWTCGTCNGTNTNDGSACNNVLEGGKVCGAYKPSEGNILGWGDCFKKTDETWTCGDCAVKNAIGADQCIACEAKKESPKEALAPADESTDNEKIASLSEEVKNYSISAKGKRRKLEGDLP</sequence>
<dbReference type="PROSITE" id="PS50199">
    <property type="entry name" value="ZF_RANBP2_2"/>
    <property type="match status" value="1"/>
</dbReference>
<accession>A0AAD8XTA5</accession>
<name>A0AAD8XTA5_9STRA</name>
<dbReference type="AlphaFoldDB" id="A0AAD8XTA5"/>
<feature type="domain" description="RanBP2-type" evidence="5">
    <location>
        <begin position="172"/>
        <end position="202"/>
    </location>
</feature>
<evidence type="ECO:0000256" key="3">
    <source>
        <dbReference type="ARBA" id="ARBA00022833"/>
    </source>
</evidence>
<dbReference type="InterPro" id="IPR036443">
    <property type="entry name" value="Znf_RanBP2_sf"/>
</dbReference>
<evidence type="ECO:0000256" key="4">
    <source>
        <dbReference type="PROSITE-ProRule" id="PRU00322"/>
    </source>
</evidence>
<gene>
    <name evidence="6" type="ORF">QTG54_016307</name>
</gene>
<evidence type="ECO:0000259" key="5">
    <source>
        <dbReference type="PROSITE" id="PS50199"/>
    </source>
</evidence>
<dbReference type="GO" id="GO:0008270">
    <property type="term" value="F:zinc ion binding"/>
    <property type="evidence" value="ECO:0007669"/>
    <property type="project" value="UniProtKB-KW"/>
</dbReference>
<keyword evidence="7" id="KW-1185">Reference proteome</keyword>
<dbReference type="PROSITE" id="PS01358">
    <property type="entry name" value="ZF_RANBP2_1"/>
    <property type="match status" value="1"/>
</dbReference>
<evidence type="ECO:0000313" key="6">
    <source>
        <dbReference type="EMBL" id="KAK1732976.1"/>
    </source>
</evidence>
<keyword evidence="1" id="KW-0479">Metal-binding</keyword>
<evidence type="ECO:0000256" key="2">
    <source>
        <dbReference type="ARBA" id="ARBA00022771"/>
    </source>
</evidence>
<comment type="caution">
    <text evidence="6">The sequence shown here is derived from an EMBL/GenBank/DDBJ whole genome shotgun (WGS) entry which is preliminary data.</text>
</comment>
<proteinExistence type="predicted"/>
<evidence type="ECO:0000313" key="7">
    <source>
        <dbReference type="Proteomes" id="UP001224775"/>
    </source>
</evidence>
<keyword evidence="2 4" id="KW-0863">Zinc-finger</keyword>
<protein>
    <recommendedName>
        <fullName evidence="5">RanBP2-type domain-containing protein</fullName>
    </recommendedName>
</protein>
<dbReference type="EMBL" id="JATAAI010000055">
    <property type="protein sequence ID" value="KAK1732976.1"/>
    <property type="molecule type" value="Genomic_DNA"/>
</dbReference>
<dbReference type="Proteomes" id="UP001224775">
    <property type="component" value="Unassembled WGS sequence"/>
</dbReference>